<evidence type="ECO:0000313" key="1">
    <source>
        <dbReference type="EMBL" id="VAX16101.1"/>
    </source>
</evidence>
<dbReference type="InterPro" id="IPR019734">
    <property type="entry name" value="TPR_rpt"/>
</dbReference>
<dbReference type="Pfam" id="PF10300">
    <property type="entry name" value="Iml2-TPR_39"/>
    <property type="match status" value="1"/>
</dbReference>
<dbReference type="InterPro" id="IPR019412">
    <property type="entry name" value="IML2/TPR_39"/>
</dbReference>
<proteinExistence type="predicted"/>
<dbReference type="PANTHER" id="PTHR31859">
    <property type="entry name" value="TETRATRICOPEPTIDE REPEAT PROTEIN 39 FAMILY MEMBER"/>
    <property type="match status" value="1"/>
</dbReference>
<sequence length="483" mass="56402">MFGNTQLDSLLELGREYSYQFEFQKADDLYQNVMEKFPNSPYAPHYLSQNYLWFYLGSKDSTYKILYEKYSDTAFTKAETLYDKDEDNPELNNLMGHIHLLKSVLYATVGNSMDAFWAIKSSVSYFEDAVELDQNYYDPYLGLGMIKYALSFVPGFLGWAISITGLSGDKELGLRYIKLAYDKGESSRTEAAYHLSKIYTEYNAEYDSAKIYLDYLVGKYPNNILFLYQYAILLIDTRELEKADSILTEIINLDNEKFSQTTSFSYFLKAENTFKQNDFKKAISIYDQFLRSTRSIDYTGLAHLKIGLSYVMLNDNLIAKKYFILARNGNLDIPEDQKAKNDSYLFYDKTFTENDRNMILAENYFSSGRYQKSLNTIEQINTSELDHNSFIKLKILEAESLLSLDKIKNAESAIKNFRDDMRLSSSSYRAEYFLVLAKIKYAENDYKSSQKYLDFSFDYIDESNNKLMRHLVNLKSKLRMKIR</sequence>
<dbReference type="PROSITE" id="PS50005">
    <property type="entry name" value="TPR"/>
    <property type="match status" value="1"/>
</dbReference>
<dbReference type="PANTHER" id="PTHR31859:SF1">
    <property type="entry name" value="TETRATRICOPEPTIDE REPEAT PROTEIN 39C"/>
    <property type="match status" value="1"/>
</dbReference>
<dbReference type="InterPro" id="IPR011990">
    <property type="entry name" value="TPR-like_helical_dom_sf"/>
</dbReference>
<dbReference type="Gene3D" id="1.25.40.10">
    <property type="entry name" value="Tetratricopeptide repeat domain"/>
    <property type="match status" value="2"/>
</dbReference>
<name>A0A3B1BNH4_9ZZZZ</name>
<reference evidence="1" key="1">
    <citation type="submission" date="2018-06" db="EMBL/GenBank/DDBJ databases">
        <authorList>
            <person name="Zhirakovskaya E."/>
        </authorList>
    </citation>
    <scope>NUCLEOTIDE SEQUENCE</scope>
</reference>
<accession>A0A3B1BNH4</accession>
<dbReference type="EMBL" id="UOGD01000044">
    <property type="protein sequence ID" value="VAX16101.1"/>
    <property type="molecule type" value="Genomic_DNA"/>
</dbReference>
<dbReference type="AlphaFoldDB" id="A0A3B1BNH4"/>
<dbReference type="SUPFAM" id="SSF81901">
    <property type="entry name" value="HCP-like"/>
    <property type="match status" value="1"/>
</dbReference>
<gene>
    <name evidence="1" type="ORF">MNBD_IGNAVI01-204</name>
</gene>
<organism evidence="1">
    <name type="scientific">hydrothermal vent metagenome</name>
    <dbReference type="NCBI Taxonomy" id="652676"/>
    <lineage>
        <taxon>unclassified sequences</taxon>
        <taxon>metagenomes</taxon>
        <taxon>ecological metagenomes</taxon>
    </lineage>
</organism>
<dbReference type="SUPFAM" id="SSF48452">
    <property type="entry name" value="TPR-like"/>
    <property type="match status" value="1"/>
</dbReference>
<protein>
    <submittedName>
        <fullName evidence="1">Uncharacterized protein</fullName>
    </submittedName>
</protein>
<dbReference type="Pfam" id="PF13174">
    <property type="entry name" value="TPR_6"/>
    <property type="match status" value="1"/>
</dbReference>